<dbReference type="EMBL" id="JBHSLN010000024">
    <property type="protein sequence ID" value="MFC5298145.1"/>
    <property type="molecule type" value="Genomic_DNA"/>
</dbReference>
<keyword evidence="1" id="KW-1133">Transmembrane helix</keyword>
<dbReference type="GeneID" id="303297928"/>
<evidence type="ECO:0000313" key="2">
    <source>
        <dbReference type="EMBL" id="MFC5298145.1"/>
    </source>
</evidence>
<dbReference type="RefSeq" id="WP_343924780.1">
    <property type="nucleotide sequence ID" value="NZ_BAAAIR010000043.1"/>
</dbReference>
<proteinExistence type="predicted"/>
<organism evidence="2 3">
    <name type="scientific">Brachybacterium tyrofermentans</name>
    <dbReference type="NCBI Taxonomy" id="47848"/>
    <lineage>
        <taxon>Bacteria</taxon>
        <taxon>Bacillati</taxon>
        <taxon>Actinomycetota</taxon>
        <taxon>Actinomycetes</taxon>
        <taxon>Micrococcales</taxon>
        <taxon>Dermabacteraceae</taxon>
        <taxon>Brachybacterium</taxon>
    </lineage>
</organism>
<comment type="caution">
    <text evidence="2">The sequence shown here is derived from an EMBL/GenBank/DDBJ whole genome shotgun (WGS) entry which is preliminary data.</text>
</comment>
<name>A0ABW0FJS4_9MICO</name>
<sequence length="83" mass="8677">MIDTATRALLSLGCFVGVGSALMIPLTAPGTGERVVSLLALVLGLGIVVGSVAARLLTDRRRHRDEAMSDLNDDVVVTTKENS</sequence>
<keyword evidence="3" id="KW-1185">Reference proteome</keyword>
<reference evidence="3" key="1">
    <citation type="journal article" date="2019" name="Int. J. Syst. Evol. Microbiol.">
        <title>The Global Catalogue of Microorganisms (GCM) 10K type strain sequencing project: providing services to taxonomists for standard genome sequencing and annotation.</title>
        <authorList>
            <consortium name="The Broad Institute Genomics Platform"/>
            <consortium name="The Broad Institute Genome Sequencing Center for Infectious Disease"/>
            <person name="Wu L."/>
            <person name="Ma J."/>
        </authorList>
    </citation>
    <scope>NUCLEOTIDE SEQUENCE [LARGE SCALE GENOMIC DNA]</scope>
    <source>
        <strain evidence="3">CGMCC 1.16455</strain>
    </source>
</reference>
<keyword evidence="1" id="KW-0472">Membrane</keyword>
<protein>
    <submittedName>
        <fullName evidence="2">Uncharacterized protein</fullName>
    </submittedName>
</protein>
<dbReference type="Proteomes" id="UP001595937">
    <property type="component" value="Unassembled WGS sequence"/>
</dbReference>
<evidence type="ECO:0000256" key="1">
    <source>
        <dbReference type="SAM" id="Phobius"/>
    </source>
</evidence>
<evidence type="ECO:0000313" key="3">
    <source>
        <dbReference type="Proteomes" id="UP001595937"/>
    </source>
</evidence>
<keyword evidence="1" id="KW-0812">Transmembrane</keyword>
<feature type="transmembrane region" description="Helical" evidence="1">
    <location>
        <begin position="37"/>
        <end position="58"/>
    </location>
</feature>
<accession>A0ABW0FJS4</accession>
<gene>
    <name evidence="2" type="ORF">ACFPK8_11540</name>
</gene>